<gene>
    <name evidence="2" type="ORF">EDD80_1066</name>
</gene>
<evidence type="ECO:0000313" key="2">
    <source>
        <dbReference type="EMBL" id="TCS86697.1"/>
    </source>
</evidence>
<accession>A0A4R3KQ56</accession>
<proteinExistence type="predicted"/>
<evidence type="ECO:0000313" key="3">
    <source>
        <dbReference type="Proteomes" id="UP000295807"/>
    </source>
</evidence>
<protein>
    <submittedName>
        <fullName evidence="2">Trehalose utilization protein</fullName>
    </submittedName>
</protein>
<reference evidence="2 3" key="1">
    <citation type="submission" date="2019-03" db="EMBL/GenBank/DDBJ databases">
        <title>Genomic Encyclopedia of Type Strains, Phase IV (KMG-IV): sequencing the most valuable type-strain genomes for metagenomic binning, comparative biology and taxonomic classification.</title>
        <authorList>
            <person name="Goeker M."/>
        </authorList>
    </citation>
    <scope>NUCLEOTIDE SEQUENCE [LARGE SCALE GENOMIC DNA]</scope>
    <source>
        <strain evidence="2 3">DSM 21100</strain>
    </source>
</reference>
<feature type="domain" description="ThuA-like" evidence="1">
    <location>
        <begin position="35"/>
        <end position="245"/>
    </location>
</feature>
<dbReference type="RefSeq" id="WP_132129271.1">
    <property type="nucleotide sequence ID" value="NZ_CP042432.1"/>
</dbReference>
<dbReference type="PANTHER" id="PTHR40469:SF2">
    <property type="entry name" value="GALACTOSE-BINDING DOMAIN-LIKE SUPERFAMILY PROTEIN"/>
    <property type="match status" value="1"/>
</dbReference>
<sequence>MHINTSSLRQWAGILLLIFFIYPGCSGGSGSKSIKVLIVTGMDHPAHDWETTSKAVRRELMKDPRMKVDILDNPYRLDTVDLQANYDVVFLNFNNWEKPDPGKEAQENLQNFVAEGGGLVLMHFACGAFLDWEEFPQLAGKVWDQKNAHDPRGQFTVELTDTTHPVTKGMESYVTDDELYTCLTGSKPVALLARARSVVSHDQHPMAFTLNYQKGKVFHTTLGHDARAVQVPGTSRLLRNGVAWAASAPTHTGP</sequence>
<dbReference type="PANTHER" id="PTHR40469">
    <property type="entry name" value="SECRETED GLYCOSYL HYDROLASE"/>
    <property type="match status" value="1"/>
</dbReference>
<name>A0A4R3KQ56_9SPHI</name>
<organism evidence="2 3">
    <name type="scientific">Anseongella ginsenosidimutans</name>
    <dbReference type="NCBI Taxonomy" id="496056"/>
    <lineage>
        <taxon>Bacteria</taxon>
        <taxon>Pseudomonadati</taxon>
        <taxon>Bacteroidota</taxon>
        <taxon>Sphingobacteriia</taxon>
        <taxon>Sphingobacteriales</taxon>
        <taxon>Sphingobacteriaceae</taxon>
        <taxon>Anseongella</taxon>
    </lineage>
</organism>
<dbReference type="Proteomes" id="UP000295807">
    <property type="component" value="Unassembled WGS sequence"/>
</dbReference>
<dbReference type="AlphaFoldDB" id="A0A4R3KQ56"/>
<comment type="caution">
    <text evidence="2">The sequence shown here is derived from an EMBL/GenBank/DDBJ whole genome shotgun (WGS) entry which is preliminary data.</text>
</comment>
<dbReference type="Gene3D" id="3.40.50.880">
    <property type="match status" value="1"/>
</dbReference>
<dbReference type="SUPFAM" id="SSF52317">
    <property type="entry name" value="Class I glutamine amidotransferase-like"/>
    <property type="match status" value="1"/>
</dbReference>
<dbReference type="Pfam" id="PF06283">
    <property type="entry name" value="ThuA"/>
    <property type="match status" value="1"/>
</dbReference>
<keyword evidence="3" id="KW-1185">Reference proteome</keyword>
<dbReference type="InterPro" id="IPR029062">
    <property type="entry name" value="Class_I_gatase-like"/>
</dbReference>
<dbReference type="OrthoDB" id="9785923at2"/>
<evidence type="ECO:0000259" key="1">
    <source>
        <dbReference type="Pfam" id="PF06283"/>
    </source>
</evidence>
<dbReference type="EMBL" id="SMAD01000006">
    <property type="protein sequence ID" value="TCS86697.1"/>
    <property type="molecule type" value="Genomic_DNA"/>
</dbReference>
<dbReference type="InterPro" id="IPR029010">
    <property type="entry name" value="ThuA-like"/>
</dbReference>